<dbReference type="AlphaFoldDB" id="A0AAV9VYX5"/>
<evidence type="ECO:0000259" key="1">
    <source>
        <dbReference type="PROSITE" id="PS50181"/>
    </source>
</evidence>
<dbReference type="Proteomes" id="UP001370758">
    <property type="component" value="Unassembled WGS sequence"/>
</dbReference>
<proteinExistence type="predicted"/>
<dbReference type="SUPFAM" id="SSF52047">
    <property type="entry name" value="RNI-like"/>
    <property type="match status" value="1"/>
</dbReference>
<gene>
    <name evidence="2" type="ORF">TWF481_010924</name>
</gene>
<feature type="domain" description="F-box" evidence="1">
    <location>
        <begin position="1"/>
        <end position="45"/>
    </location>
</feature>
<dbReference type="InterPro" id="IPR001810">
    <property type="entry name" value="F-box_dom"/>
</dbReference>
<comment type="caution">
    <text evidence="2">The sequence shown here is derived from an EMBL/GenBank/DDBJ whole genome shotgun (WGS) entry which is preliminary data.</text>
</comment>
<sequence length="655" mass="76042">MLLERIPPEIVQEVLGYLGKSDIINLMQCNSHLHDRYIGHVYEEILIYAAEGLNRIVWREDRPKAKPDDIFACHSKRGLAFVRHFSVITRGDAARTGYDWARKSEDEFTEKAYGSILVPIAKNGVLARFQWHRAEGKTPSFMPEVLGYMSQSLVSLSMDVDGTSDGCLTAEDFKDIRFSCLKKIRLAIKPSERNVKIAYALLTGSPELVDVDLDFMSFQRPLVGSRRYENLSDDEEKNALDLKRDPDDYFLQCSALGRLSKLERLGISYADCKDIVSSVRLENLKEISFRYCRNWEVIADYTKTHRLRLKHVHISAEAAEAPAIKSFLESGIEPGLNTLSITIHPMPEEENIFTLIRLDEKREQSIYFLTKDSVMKHAATLQNVAFYVALDHDDGYWPRDCLTRYVSVLPYLSNIRQMLETSPNLRELSLVVPLWYGRDTWYEVEVDSFRNMRLENIEVLYLCPNTWPHFVYYDGSDGSCPEYGIQWMIIDFLEAAFQHFTGDHPKLRYVIFGLQNHAMPPLEYEVKWLEGITQQDEDEGEYGDRDKYVKPETSAGEWTKNDFNYEKYKEETDAEAFGRDFMAETQKNRLRRKRDGLFPVKWNPHLKRVDISRMVTHRGPNMLPFRLYSSRFQENEEGIPSQSDWSLIGNGLSMY</sequence>
<reference evidence="2 3" key="1">
    <citation type="submission" date="2023-08" db="EMBL/GenBank/DDBJ databases">
        <authorList>
            <person name="Palmer J.M."/>
        </authorList>
    </citation>
    <scope>NUCLEOTIDE SEQUENCE [LARGE SCALE GENOMIC DNA]</scope>
    <source>
        <strain evidence="2 3">TWF481</strain>
    </source>
</reference>
<evidence type="ECO:0000313" key="3">
    <source>
        <dbReference type="Proteomes" id="UP001370758"/>
    </source>
</evidence>
<accession>A0AAV9VYX5</accession>
<organism evidence="2 3">
    <name type="scientific">Arthrobotrys musiformis</name>
    <dbReference type="NCBI Taxonomy" id="47236"/>
    <lineage>
        <taxon>Eukaryota</taxon>
        <taxon>Fungi</taxon>
        <taxon>Dikarya</taxon>
        <taxon>Ascomycota</taxon>
        <taxon>Pezizomycotina</taxon>
        <taxon>Orbiliomycetes</taxon>
        <taxon>Orbiliales</taxon>
        <taxon>Orbiliaceae</taxon>
        <taxon>Arthrobotrys</taxon>
    </lineage>
</organism>
<name>A0AAV9VYX5_9PEZI</name>
<keyword evidence="3" id="KW-1185">Reference proteome</keyword>
<protein>
    <recommendedName>
        <fullName evidence="1">F-box domain-containing protein</fullName>
    </recommendedName>
</protein>
<dbReference type="PROSITE" id="PS50181">
    <property type="entry name" value="FBOX"/>
    <property type="match status" value="1"/>
</dbReference>
<dbReference type="EMBL" id="JAVHJL010000008">
    <property type="protein sequence ID" value="KAK6498333.1"/>
    <property type="molecule type" value="Genomic_DNA"/>
</dbReference>
<evidence type="ECO:0000313" key="2">
    <source>
        <dbReference type="EMBL" id="KAK6498333.1"/>
    </source>
</evidence>